<accession>A0ABQ5BPY9</accession>
<dbReference type="Proteomes" id="UP001151760">
    <property type="component" value="Unassembled WGS sequence"/>
</dbReference>
<dbReference type="EMBL" id="BQNB010013513">
    <property type="protein sequence ID" value="GJT16915.1"/>
    <property type="molecule type" value="Genomic_DNA"/>
</dbReference>
<reference evidence="1" key="1">
    <citation type="journal article" date="2022" name="Int. J. Mol. Sci.">
        <title>Draft Genome of Tanacetum Coccineum: Genomic Comparison of Closely Related Tanacetum-Family Plants.</title>
        <authorList>
            <person name="Yamashiro T."/>
            <person name="Shiraishi A."/>
            <person name="Nakayama K."/>
            <person name="Satake H."/>
        </authorList>
    </citation>
    <scope>NUCLEOTIDE SEQUENCE</scope>
</reference>
<comment type="caution">
    <text evidence="1">The sequence shown here is derived from an EMBL/GenBank/DDBJ whole genome shotgun (WGS) entry which is preliminary data.</text>
</comment>
<keyword evidence="2" id="KW-1185">Reference proteome</keyword>
<evidence type="ECO:0008006" key="3">
    <source>
        <dbReference type="Google" id="ProtNLM"/>
    </source>
</evidence>
<proteinExistence type="predicted"/>
<name>A0ABQ5BPY9_9ASTR</name>
<protein>
    <recommendedName>
        <fullName evidence="3">RRM domain-containing protein</fullName>
    </recommendedName>
</protein>
<gene>
    <name evidence="1" type="ORF">Tco_0875621</name>
</gene>
<organism evidence="1 2">
    <name type="scientific">Tanacetum coccineum</name>
    <dbReference type="NCBI Taxonomy" id="301880"/>
    <lineage>
        <taxon>Eukaryota</taxon>
        <taxon>Viridiplantae</taxon>
        <taxon>Streptophyta</taxon>
        <taxon>Embryophyta</taxon>
        <taxon>Tracheophyta</taxon>
        <taxon>Spermatophyta</taxon>
        <taxon>Magnoliopsida</taxon>
        <taxon>eudicotyledons</taxon>
        <taxon>Gunneridae</taxon>
        <taxon>Pentapetalae</taxon>
        <taxon>asterids</taxon>
        <taxon>campanulids</taxon>
        <taxon>Asterales</taxon>
        <taxon>Asteraceae</taxon>
        <taxon>Asteroideae</taxon>
        <taxon>Anthemideae</taxon>
        <taxon>Anthemidinae</taxon>
        <taxon>Tanacetum</taxon>
    </lineage>
</organism>
<evidence type="ECO:0000313" key="2">
    <source>
        <dbReference type="Proteomes" id="UP001151760"/>
    </source>
</evidence>
<sequence length="167" mass="20006">MNYARDNVGASNLRERGKENFTSVRENERSRHIGNIWQYNGKQLRTNYIGVKRNSAVSFMFFNFPDNWSMGKLWMVFKRYGTVFDMFMVKRRLRNGNEEPREAGDRMENIDRFMESKAREGTEKKMDNGDNHRYAEVVKGRSKKSEVNAYRNKSNRDEIRVRNWVRV</sequence>
<evidence type="ECO:0000313" key="1">
    <source>
        <dbReference type="EMBL" id="GJT16915.1"/>
    </source>
</evidence>
<reference evidence="1" key="2">
    <citation type="submission" date="2022-01" db="EMBL/GenBank/DDBJ databases">
        <authorList>
            <person name="Yamashiro T."/>
            <person name="Shiraishi A."/>
            <person name="Satake H."/>
            <person name="Nakayama K."/>
        </authorList>
    </citation>
    <scope>NUCLEOTIDE SEQUENCE</scope>
</reference>